<sequence length="99" mass="10871">MNFSQLFKKKIRDSGWGPYGQEIGQFENHNDGTNDFNIKDVKVYQNTAYEAYIKSPDDYRDLKKAYIAAIAGASVVGAAAVGTAAFFAVKAIIKKKKGS</sequence>
<organism evidence="2 3">
    <name type="scientific">Candidatus Scybalenecus merdavium</name>
    <dbReference type="NCBI Taxonomy" id="2840939"/>
    <lineage>
        <taxon>Bacteria</taxon>
        <taxon>Bacillati</taxon>
        <taxon>Bacillota</taxon>
        <taxon>Clostridia</taxon>
        <taxon>Eubacteriales</taxon>
        <taxon>Oscillospiraceae</taxon>
        <taxon>Oscillospiraceae incertae sedis</taxon>
        <taxon>Candidatus Scybalenecus</taxon>
    </lineage>
</organism>
<evidence type="ECO:0000313" key="3">
    <source>
        <dbReference type="Proteomes" id="UP000824125"/>
    </source>
</evidence>
<gene>
    <name evidence="2" type="ORF">IAD23_06690</name>
</gene>
<evidence type="ECO:0000313" key="2">
    <source>
        <dbReference type="EMBL" id="HIU69626.1"/>
    </source>
</evidence>
<keyword evidence="1" id="KW-0472">Membrane</keyword>
<proteinExistence type="predicted"/>
<reference evidence="2" key="1">
    <citation type="submission" date="2020-10" db="EMBL/GenBank/DDBJ databases">
        <authorList>
            <person name="Gilroy R."/>
        </authorList>
    </citation>
    <scope>NUCLEOTIDE SEQUENCE</scope>
    <source>
        <strain evidence="2">CHK176-6737</strain>
    </source>
</reference>
<keyword evidence="1" id="KW-1133">Transmembrane helix</keyword>
<name>A0A9D1MV04_9FIRM</name>
<reference evidence="2" key="2">
    <citation type="journal article" date="2021" name="PeerJ">
        <title>Extensive microbial diversity within the chicken gut microbiome revealed by metagenomics and culture.</title>
        <authorList>
            <person name="Gilroy R."/>
            <person name="Ravi A."/>
            <person name="Getino M."/>
            <person name="Pursley I."/>
            <person name="Horton D.L."/>
            <person name="Alikhan N.F."/>
            <person name="Baker D."/>
            <person name="Gharbi K."/>
            <person name="Hall N."/>
            <person name="Watson M."/>
            <person name="Adriaenssens E.M."/>
            <person name="Foster-Nyarko E."/>
            <person name="Jarju S."/>
            <person name="Secka A."/>
            <person name="Antonio M."/>
            <person name="Oren A."/>
            <person name="Chaudhuri R.R."/>
            <person name="La Ragione R."/>
            <person name="Hildebrand F."/>
            <person name="Pallen M.J."/>
        </authorList>
    </citation>
    <scope>NUCLEOTIDE SEQUENCE</scope>
    <source>
        <strain evidence="2">CHK176-6737</strain>
    </source>
</reference>
<dbReference type="EMBL" id="DVNM01000036">
    <property type="protein sequence ID" value="HIU69626.1"/>
    <property type="molecule type" value="Genomic_DNA"/>
</dbReference>
<comment type="caution">
    <text evidence="2">The sequence shown here is derived from an EMBL/GenBank/DDBJ whole genome shotgun (WGS) entry which is preliminary data.</text>
</comment>
<protein>
    <submittedName>
        <fullName evidence="2">Uncharacterized protein</fullName>
    </submittedName>
</protein>
<dbReference type="Proteomes" id="UP000824125">
    <property type="component" value="Unassembled WGS sequence"/>
</dbReference>
<feature type="transmembrane region" description="Helical" evidence="1">
    <location>
        <begin position="65"/>
        <end position="89"/>
    </location>
</feature>
<accession>A0A9D1MV04</accession>
<evidence type="ECO:0000256" key="1">
    <source>
        <dbReference type="SAM" id="Phobius"/>
    </source>
</evidence>
<dbReference type="AlphaFoldDB" id="A0A9D1MV04"/>
<keyword evidence="1" id="KW-0812">Transmembrane</keyword>